<dbReference type="GO" id="GO:0032367">
    <property type="term" value="P:intracellular cholesterol transport"/>
    <property type="evidence" value="ECO:0007669"/>
    <property type="project" value="InterPro"/>
</dbReference>
<dbReference type="Pfam" id="PF01852">
    <property type="entry name" value="START"/>
    <property type="match status" value="1"/>
</dbReference>
<accession>A0A8B7AE89</accession>
<organism evidence="1 2">
    <name type="scientific">Orycteropus afer afer</name>
    <dbReference type="NCBI Taxonomy" id="1230840"/>
    <lineage>
        <taxon>Eukaryota</taxon>
        <taxon>Metazoa</taxon>
        <taxon>Chordata</taxon>
        <taxon>Craniata</taxon>
        <taxon>Vertebrata</taxon>
        <taxon>Euteleostomi</taxon>
        <taxon>Mammalia</taxon>
        <taxon>Eutheria</taxon>
        <taxon>Afrotheria</taxon>
        <taxon>Tubulidentata</taxon>
        <taxon>Orycteropodidae</taxon>
        <taxon>Orycteropus</taxon>
    </lineage>
</organism>
<reference evidence="2" key="1">
    <citation type="submission" date="2025-08" db="UniProtKB">
        <authorList>
            <consortium name="RefSeq"/>
        </authorList>
    </citation>
    <scope>IDENTIFICATION</scope>
</reference>
<dbReference type="OrthoDB" id="196858at2759"/>
<keyword evidence="1" id="KW-1185">Reference proteome</keyword>
<dbReference type="GO" id="GO:0015485">
    <property type="term" value="F:cholesterol binding"/>
    <property type="evidence" value="ECO:0007669"/>
    <property type="project" value="InterPro"/>
</dbReference>
<dbReference type="GO" id="GO:0005783">
    <property type="term" value="C:endoplasmic reticulum"/>
    <property type="evidence" value="ECO:0007669"/>
    <property type="project" value="TreeGrafter"/>
</dbReference>
<gene>
    <name evidence="2" type="primary">STARD4</name>
</gene>
<name>A0A8B7AE89_ORYAF</name>
<dbReference type="GeneID" id="103202670"/>
<evidence type="ECO:0000313" key="2">
    <source>
        <dbReference type="RefSeq" id="XP_007945782.2"/>
    </source>
</evidence>
<dbReference type="InterPro" id="IPR002913">
    <property type="entry name" value="START_lipid-bd_dom"/>
</dbReference>
<dbReference type="AlphaFoldDB" id="A0A8B7AE89"/>
<dbReference type="CTD" id="134429"/>
<dbReference type="InterPro" id="IPR042555">
    <property type="entry name" value="StarD4"/>
</dbReference>
<evidence type="ECO:0000313" key="1">
    <source>
        <dbReference type="Proteomes" id="UP000694850"/>
    </source>
</evidence>
<dbReference type="Gene3D" id="3.30.530.20">
    <property type="match status" value="1"/>
</dbReference>
<dbReference type="PROSITE" id="PS50848">
    <property type="entry name" value="START"/>
    <property type="match status" value="1"/>
</dbReference>
<dbReference type="GO" id="GO:0010879">
    <property type="term" value="P:cholesterol transport involved in cholesterol storage"/>
    <property type="evidence" value="ECO:0007669"/>
    <property type="project" value="TreeGrafter"/>
</dbReference>
<protein>
    <submittedName>
        <fullName evidence="2">StAR-related lipid transfer protein 4</fullName>
    </submittedName>
</protein>
<dbReference type="Proteomes" id="UP000694850">
    <property type="component" value="Unplaced"/>
</dbReference>
<dbReference type="InterPro" id="IPR023393">
    <property type="entry name" value="START-like_dom_sf"/>
</dbReference>
<dbReference type="GO" id="GO:0005829">
    <property type="term" value="C:cytosol"/>
    <property type="evidence" value="ECO:0007669"/>
    <property type="project" value="TreeGrafter"/>
</dbReference>
<dbReference type="SUPFAM" id="SSF55961">
    <property type="entry name" value="Bet v1-like"/>
    <property type="match status" value="1"/>
</dbReference>
<dbReference type="GO" id="GO:0070508">
    <property type="term" value="P:cholesterol import"/>
    <property type="evidence" value="ECO:0007669"/>
    <property type="project" value="TreeGrafter"/>
</dbReference>
<sequence length="326" mass="37279">MIPGFIRSSSQRSNFQRFTQWTLKLWSQMPWIGILAPALTNSVILDNLGVIDVNGHDLDLFRSSISENSTECPYIFLFFIKFFLLQARHKESNIEQTTFSAPKDLTGHKIECLSDAAAFSTKLKNTLIQYHSIEDDKWRVAKKTKDVTVWRKSSEEFSGYLYKAQGVIDDIVNNIIDHIRPGPCRMDWDSLMTSLDILEHFEENCCVVRYTTAGQLWNIISPREFVDFSYTVGYKEGLLSCGISLDWSEKRSEFVRGYNHPCGWFCVPLKDNRNQSLLTGYIQTDLRGMIPQSAVDSAVASTLTNFYGDLRKALQTTRANLQHTAP</sequence>
<dbReference type="GO" id="GO:0120020">
    <property type="term" value="F:cholesterol transfer activity"/>
    <property type="evidence" value="ECO:0007669"/>
    <property type="project" value="TreeGrafter"/>
</dbReference>
<dbReference type="PANTHER" id="PTHR47006">
    <property type="entry name" value="STAR-RELATED LIPID TRANSFER PROTEIN 4"/>
    <property type="match status" value="1"/>
</dbReference>
<proteinExistence type="predicted"/>
<dbReference type="PANTHER" id="PTHR47006:SF1">
    <property type="entry name" value="STAR-RELATED LIPID TRANSFER PROTEIN 4"/>
    <property type="match status" value="1"/>
</dbReference>
<dbReference type="RefSeq" id="XP_007945782.2">
    <property type="nucleotide sequence ID" value="XM_007947591.2"/>
</dbReference>